<name>A0ACC0P9U1_RHOML</name>
<comment type="caution">
    <text evidence="1">The sequence shown here is derived from an EMBL/GenBank/DDBJ whole genome shotgun (WGS) entry which is preliminary data.</text>
</comment>
<dbReference type="Proteomes" id="UP001062846">
    <property type="component" value="Chromosome 3"/>
</dbReference>
<reference evidence="1" key="1">
    <citation type="submission" date="2022-02" db="EMBL/GenBank/DDBJ databases">
        <title>Plant Genome Project.</title>
        <authorList>
            <person name="Zhang R.-G."/>
        </authorList>
    </citation>
    <scope>NUCLEOTIDE SEQUENCE</scope>
    <source>
        <strain evidence="1">AT1</strain>
    </source>
</reference>
<sequence length="1325" mass="146204">MRPPRKTTAPASKERKNQDHHHNNEHDTETTFTPTTDICQQLLDRYNKSSAPQHRHLIATAAATRSLLLSSSLPLTPLSYFAASVATLADSDLTLDADALSALTAFLAIVLPLLPENAIVASKAAEAVVVLVGVAEGRSDAVSNASARAVVKCLGVLLGFCNLEEWNSVKLGFETLLKFSIDRRPKVRKCAQDCVVQVFKSLKLHAVTSEAGKLVLSLFKGCMPFAVEISASGDTDSSKDEILSKPEHLDVVHMLTLLKHILPYLSVKVSLKITSQLHKVMNSHFSALTRHIFGVIKAVFETSKGEVVILVAENIMKSLESYISLGEKNPTDTVLYAATLLRSALDKLQAGEASKWIHNLPLIFGSIAGLLTSEASTAAQASDILKELINSHISGNLLTIDNKSVDDEVLRTMAANAIKSVCVIFENELSSCGGIPNEHILSVMSVLFHKLGEISYLYMKGTILKLGDMMKLACQSKFDTKHLQECIGSAVIAIGPEKILTLVPINPNAEDLTCSNVWLIPLLRDYVVGSSLQFFIEHIVPLAESFQQVSAKAKKSASRKDLQAYARGCWGLLPAFCRHPTDTYQNFGSLVKLLIPSITKDSYMLQNIAIALQELVNQNRSVLGSSVSAGEFAAPPKMSEIEFGSKSYSKKKASRNIKVLVSCSEELLQALVDVFFGSTPEQRAYLKDTIACLASITDSSVTKRIFISLLEKYQLINDLDESGKQVIRTDDLRVQQQGNFTYSEKEAKRGLTVELASSLVEGASEDLISSILSLIKHTLQESNEDCQSEAYNTLSRMLEEHSWFRSSHVNELMDFLLGLKPPINITMLRSRFACFRILLVDTLQGSLDEENSKAFLVLNEVIITIKDSTEEARKAAYDMLIGINSALQESPFATSDGPYQKLVSMIMGYLSGSSPHITSGAVSALSILVHNNAEICLLVPDLVPSVLALLQTKAVEVIKAVLGFVKVLVLCHQAKDLQNILPDIVNEVVRWSSVSRHHFRAKACLILVTVILEILMRRCGSAQVKLVTPEKHLNFVKGILENRHGKASSKESSATDMEPEVLESSPRRMQLKRKREEPSIPSEEDGKVNSRFRKQGMKLVKKAGSHTADRRTEVSAVRLMRTELGGALADPLNENGKGSGDNEMGYVERTLGFRTWILDDRDLRLNSKGFNEYTRICIPIVGSRLKSLCHINLDEIPSSLPELRRGYVVTVILQILMRSCGSAPVKLVTPEKHRNFVKGVLEVNCPFCFRFSRIRYRIQRKRKCEEPSIPSEEDGTVESRFRESGMKLVKMAGIRTADRRTKGQPRGNARNKRNFNGHPTTSGNT</sequence>
<evidence type="ECO:0000313" key="2">
    <source>
        <dbReference type="Proteomes" id="UP001062846"/>
    </source>
</evidence>
<protein>
    <submittedName>
        <fullName evidence="1">Uncharacterized protein</fullName>
    </submittedName>
</protein>
<gene>
    <name evidence="1" type="ORF">RHMOL_Rhmol03G0023000</name>
</gene>
<evidence type="ECO:0000313" key="1">
    <source>
        <dbReference type="EMBL" id="KAI8562285.1"/>
    </source>
</evidence>
<dbReference type="EMBL" id="CM046390">
    <property type="protein sequence ID" value="KAI8562285.1"/>
    <property type="molecule type" value="Genomic_DNA"/>
</dbReference>
<keyword evidence="2" id="KW-1185">Reference proteome</keyword>
<proteinExistence type="predicted"/>
<organism evidence="1 2">
    <name type="scientific">Rhododendron molle</name>
    <name type="common">Chinese azalea</name>
    <name type="synonym">Azalea mollis</name>
    <dbReference type="NCBI Taxonomy" id="49168"/>
    <lineage>
        <taxon>Eukaryota</taxon>
        <taxon>Viridiplantae</taxon>
        <taxon>Streptophyta</taxon>
        <taxon>Embryophyta</taxon>
        <taxon>Tracheophyta</taxon>
        <taxon>Spermatophyta</taxon>
        <taxon>Magnoliopsida</taxon>
        <taxon>eudicotyledons</taxon>
        <taxon>Gunneridae</taxon>
        <taxon>Pentapetalae</taxon>
        <taxon>asterids</taxon>
        <taxon>Ericales</taxon>
        <taxon>Ericaceae</taxon>
        <taxon>Ericoideae</taxon>
        <taxon>Rhodoreae</taxon>
        <taxon>Rhododendron</taxon>
    </lineage>
</organism>
<accession>A0ACC0P9U1</accession>